<dbReference type="PANTHER" id="PTHR45640:SF26">
    <property type="entry name" value="RE23625P"/>
    <property type="match status" value="1"/>
</dbReference>
<dbReference type="CDD" id="cd06526">
    <property type="entry name" value="metazoan_ACD"/>
    <property type="match status" value="1"/>
</dbReference>
<dbReference type="PROSITE" id="PS01031">
    <property type="entry name" value="SHSP"/>
    <property type="match status" value="1"/>
</dbReference>
<dbReference type="GO" id="GO:0051082">
    <property type="term" value="F:unfolded protein binding"/>
    <property type="evidence" value="ECO:0007669"/>
    <property type="project" value="TreeGrafter"/>
</dbReference>
<comment type="caution">
    <text evidence="6">The sequence shown here is derived from an EMBL/GenBank/DDBJ whole genome shotgun (WGS) entry which is preliminary data.</text>
</comment>
<dbReference type="Proteomes" id="UP001497472">
    <property type="component" value="Unassembled WGS sequence"/>
</dbReference>
<protein>
    <recommendedName>
        <fullName evidence="5">SHSP domain-containing protein</fullName>
    </recommendedName>
</protein>
<dbReference type="PRINTS" id="PR00299">
    <property type="entry name" value="ACRYSTALLIN"/>
</dbReference>
<evidence type="ECO:0000256" key="4">
    <source>
        <dbReference type="SAM" id="SignalP"/>
    </source>
</evidence>
<dbReference type="InterPro" id="IPR008978">
    <property type="entry name" value="HSP20-like_chaperone"/>
</dbReference>
<feature type="compositionally biased region" description="Basic and acidic residues" evidence="3">
    <location>
        <begin position="172"/>
        <end position="193"/>
    </location>
</feature>
<evidence type="ECO:0000313" key="7">
    <source>
        <dbReference type="Proteomes" id="UP001497472"/>
    </source>
</evidence>
<organism evidence="6 7">
    <name type="scientific">Leptosia nina</name>
    <dbReference type="NCBI Taxonomy" id="320188"/>
    <lineage>
        <taxon>Eukaryota</taxon>
        <taxon>Metazoa</taxon>
        <taxon>Ecdysozoa</taxon>
        <taxon>Arthropoda</taxon>
        <taxon>Hexapoda</taxon>
        <taxon>Insecta</taxon>
        <taxon>Pterygota</taxon>
        <taxon>Neoptera</taxon>
        <taxon>Endopterygota</taxon>
        <taxon>Lepidoptera</taxon>
        <taxon>Glossata</taxon>
        <taxon>Ditrysia</taxon>
        <taxon>Papilionoidea</taxon>
        <taxon>Pieridae</taxon>
        <taxon>Pierinae</taxon>
        <taxon>Leptosia</taxon>
    </lineage>
</organism>
<name>A0AAV1IUU6_9NEOP</name>
<evidence type="ECO:0000259" key="5">
    <source>
        <dbReference type="PROSITE" id="PS01031"/>
    </source>
</evidence>
<dbReference type="AlphaFoldDB" id="A0AAV1IUU6"/>
<dbReference type="GO" id="GO:0005737">
    <property type="term" value="C:cytoplasm"/>
    <property type="evidence" value="ECO:0007669"/>
    <property type="project" value="TreeGrafter"/>
</dbReference>
<keyword evidence="4" id="KW-0732">Signal</keyword>
<accession>A0AAV1IUU6</accession>
<evidence type="ECO:0000313" key="6">
    <source>
        <dbReference type="EMBL" id="CAK1540367.1"/>
    </source>
</evidence>
<feature type="domain" description="SHSP" evidence="5">
    <location>
        <begin position="50"/>
        <end position="163"/>
    </location>
</feature>
<evidence type="ECO:0000256" key="1">
    <source>
        <dbReference type="PROSITE-ProRule" id="PRU00285"/>
    </source>
</evidence>
<feature type="compositionally biased region" description="Polar residues" evidence="3">
    <location>
        <begin position="194"/>
        <end position="213"/>
    </location>
</feature>
<dbReference type="EMBL" id="CAVLEF010000001">
    <property type="protein sequence ID" value="CAK1540367.1"/>
    <property type="molecule type" value="Genomic_DNA"/>
</dbReference>
<dbReference type="Gene3D" id="2.60.40.790">
    <property type="match status" value="1"/>
</dbReference>
<reference evidence="6 7" key="1">
    <citation type="submission" date="2023-11" db="EMBL/GenBank/DDBJ databases">
        <authorList>
            <person name="Okamura Y."/>
        </authorList>
    </citation>
    <scope>NUCLEOTIDE SEQUENCE [LARGE SCALE GENOMIC DNA]</scope>
</reference>
<dbReference type="GO" id="GO:0005634">
    <property type="term" value="C:nucleus"/>
    <property type="evidence" value="ECO:0007669"/>
    <property type="project" value="TreeGrafter"/>
</dbReference>
<dbReference type="PANTHER" id="PTHR45640">
    <property type="entry name" value="HEAT SHOCK PROTEIN HSP-12.2-RELATED"/>
    <property type="match status" value="1"/>
</dbReference>
<keyword evidence="7" id="KW-1185">Reference proteome</keyword>
<feature type="region of interest" description="Disordered" evidence="3">
    <location>
        <begin position="163"/>
        <end position="213"/>
    </location>
</feature>
<dbReference type="SUPFAM" id="SSF49764">
    <property type="entry name" value="HSP20-like chaperones"/>
    <property type="match status" value="1"/>
</dbReference>
<evidence type="ECO:0000256" key="3">
    <source>
        <dbReference type="SAM" id="MobiDB-lite"/>
    </source>
</evidence>
<comment type="similarity">
    <text evidence="1 2">Belongs to the small heat shock protein (HSP20) family.</text>
</comment>
<gene>
    <name evidence="6" type="ORF">LNINA_LOCUS426</name>
</gene>
<dbReference type="InterPro" id="IPR002068">
    <property type="entry name" value="A-crystallin/Hsp20_dom"/>
</dbReference>
<dbReference type="Pfam" id="PF00011">
    <property type="entry name" value="HSP20"/>
    <property type="match status" value="1"/>
</dbReference>
<feature type="chain" id="PRO_5043852727" description="SHSP domain-containing protein" evidence="4">
    <location>
        <begin position="19"/>
        <end position="213"/>
    </location>
</feature>
<dbReference type="InterPro" id="IPR001436">
    <property type="entry name" value="Alpha-crystallin/sHSP_animal"/>
</dbReference>
<dbReference type="GO" id="GO:0042026">
    <property type="term" value="P:protein refolding"/>
    <property type="evidence" value="ECO:0007669"/>
    <property type="project" value="TreeGrafter"/>
</dbReference>
<sequence length="213" mass="23854">MFSPRYLAIFALLAAAAAFPAEKQTPALPEELDDTPWFSFPKFPFMNFFSPIWDLFPSIADFGPKIEVDDNNFRIVVKVNNYKPEDLKVEVKNDFIFIQGSHEAKKAEHDIFASQFFYTYSVPANSSASDITAKYFSDEVLEVLVPLHGKGEERVDKLTVPITETGTPYNSEKTEVATAVDDKKEVTESEREPTTASPSLNEVDNSAANEVQP</sequence>
<feature type="signal peptide" evidence="4">
    <location>
        <begin position="1"/>
        <end position="18"/>
    </location>
</feature>
<dbReference type="GO" id="GO:0009408">
    <property type="term" value="P:response to heat"/>
    <property type="evidence" value="ECO:0007669"/>
    <property type="project" value="TreeGrafter"/>
</dbReference>
<evidence type="ECO:0000256" key="2">
    <source>
        <dbReference type="RuleBase" id="RU003616"/>
    </source>
</evidence>
<proteinExistence type="inferred from homology"/>